<comment type="caution">
    <text evidence="2">The sequence shown here is derived from an EMBL/GenBank/DDBJ whole genome shotgun (WGS) entry which is preliminary data.</text>
</comment>
<gene>
    <name evidence="2" type="ORF">J8F10_14365</name>
</gene>
<sequence length="272" mass="29819">MAQLIETTLWEGTDFNEDGVLRNVVILGQRSKNKRVYTDTAMRSAVPLYEGAEVYDNHGKKGESRATRERYGRLRNVRFVESEKKVRGDLVYLKSQAQLTSMLKEDIERKLNFFGLSHVADGDFYMKDGVKMVTNISKVTSVDVVSGPATVTGLMEQADTIVVDMSSATDTFCESVLAVLNDESLDNAGKKAKLQTLVSSTAPVKEQTDADPVKSLTEQVASLTKTVAALQKPKKYVTAASSTATTLTEQTDATPVDAPPKDKAALKKWLRS</sequence>
<reference evidence="2 3" key="1">
    <citation type="submission" date="2021-04" db="EMBL/GenBank/DDBJ databases">
        <authorList>
            <person name="Ivanova A."/>
        </authorList>
    </citation>
    <scope>NUCLEOTIDE SEQUENCE [LARGE SCALE GENOMIC DNA]</scope>
    <source>
        <strain evidence="2 3">G18</strain>
    </source>
</reference>
<feature type="region of interest" description="Disordered" evidence="1">
    <location>
        <begin position="241"/>
        <end position="272"/>
    </location>
</feature>
<evidence type="ECO:0000313" key="2">
    <source>
        <dbReference type="EMBL" id="MBP3956461.1"/>
    </source>
</evidence>
<feature type="compositionally biased region" description="Low complexity" evidence="1">
    <location>
        <begin position="241"/>
        <end position="256"/>
    </location>
</feature>
<accession>A0ABS5BRW9</accession>
<keyword evidence="3" id="KW-1185">Reference proteome</keyword>
<protein>
    <submittedName>
        <fullName evidence="2">Uncharacterized protein</fullName>
    </submittedName>
</protein>
<dbReference type="Proteomes" id="UP000676565">
    <property type="component" value="Unassembled WGS sequence"/>
</dbReference>
<name>A0ABS5BRW9_9BACT</name>
<evidence type="ECO:0000313" key="3">
    <source>
        <dbReference type="Proteomes" id="UP000676565"/>
    </source>
</evidence>
<dbReference type="RefSeq" id="WP_210654597.1">
    <property type="nucleotide sequence ID" value="NZ_JAGKQQ010000001.1"/>
</dbReference>
<proteinExistence type="predicted"/>
<dbReference type="EMBL" id="JAGKQQ010000001">
    <property type="protein sequence ID" value="MBP3956461.1"/>
    <property type="molecule type" value="Genomic_DNA"/>
</dbReference>
<organism evidence="2 3">
    <name type="scientific">Gemmata palustris</name>
    <dbReference type="NCBI Taxonomy" id="2822762"/>
    <lineage>
        <taxon>Bacteria</taxon>
        <taxon>Pseudomonadati</taxon>
        <taxon>Planctomycetota</taxon>
        <taxon>Planctomycetia</taxon>
        <taxon>Gemmatales</taxon>
        <taxon>Gemmataceae</taxon>
        <taxon>Gemmata</taxon>
    </lineage>
</organism>
<evidence type="ECO:0000256" key="1">
    <source>
        <dbReference type="SAM" id="MobiDB-lite"/>
    </source>
</evidence>